<sequence length="138" mass="16183">MAFRGPFITELCDCESLRDEDKVDVQSKRLRCFKKSVKAFYKNCSCYTKTFFNIVFGIHRVQDVQLRLLIIESIHYDDDDDDDQTKKSTSSFTLCLAEACIVKNCLKSYGTTHSLYHAECMSVNVKQYLRHRNYFFSL</sequence>
<name>A0AAV0XHJ1_9HEMI</name>
<proteinExistence type="predicted"/>
<gene>
    <name evidence="1" type="ORF">MEUPH1_LOCUS21524</name>
</gene>
<dbReference type="EMBL" id="CARXXK010000004">
    <property type="protein sequence ID" value="CAI6367001.1"/>
    <property type="molecule type" value="Genomic_DNA"/>
</dbReference>
<comment type="caution">
    <text evidence="1">The sequence shown here is derived from an EMBL/GenBank/DDBJ whole genome shotgun (WGS) entry which is preliminary data.</text>
</comment>
<organism evidence="1 2">
    <name type="scientific">Macrosiphum euphorbiae</name>
    <name type="common">potato aphid</name>
    <dbReference type="NCBI Taxonomy" id="13131"/>
    <lineage>
        <taxon>Eukaryota</taxon>
        <taxon>Metazoa</taxon>
        <taxon>Ecdysozoa</taxon>
        <taxon>Arthropoda</taxon>
        <taxon>Hexapoda</taxon>
        <taxon>Insecta</taxon>
        <taxon>Pterygota</taxon>
        <taxon>Neoptera</taxon>
        <taxon>Paraneoptera</taxon>
        <taxon>Hemiptera</taxon>
        <taxon>Sternorrhyncha</taxon>
        <taxon>Aphidomorpha</taxon>
        <taxon>Aphidoidea</taxon>
        <taxon>Aphididae</taxon>
        <taxon>Macrosiphini</taxon>
        <taxon>Macrosiphum</taxon>
    </lineage>
</organism>
<reference evidence="1 2" key="1">
    <citation type="submission" date="2023-01" db="EMBL/GenBank/DDBJ databases">
        <authorList>
            <person name="Whitehead M."/>
        </authorList>
    </citation>
    <scope>NUCLEOTIDE SEQUENCE [LARGE SCALE GENOMIC DNA]</scope>
</reference>
<accession>A0AAV0XHJ1</accession>
<dbReference type="Proteomes" id="UP001160148">
    <property type="component" value="Unassembled WGS sequence"/>
</dbReference>
<evidence type="ECO:0000313" key="1">
    <source>
        <dbReference type="EMBL" id="CAI6367001.1"/>
    </source>
</evidence>
<dbReference type="AlphaFoldDB" id="A0AAV0XHJ1"/>
<protein>
    <submittedName>
        <fullName evidence="1">Uncharacterized protein</fullName>
    </submittedName>
</protein>
<keyword evidence="2" id="KW-1185">Reference proteome</keyword>
<evidence type="ECO:0000313" key="2">
    <source>
        <dbReference type="Proteomes" id="UP001160148"/>
    </source>
</evidence>